<gene>
    <name evidence="1" type="ORF">BAA01_09080</name>
</gene>
<reference evidence="2" key="1">
    <citation type="submission" date="2016-06" db="EMBL/GenBank/DDBJ databases">
        <authorList>
            <person name="Nascimento L."/>
            <person name="Pereira R.V."/>
            <person name="Martins L.F."/>
            <person name="Quaggio R.B."/>
            <person name="Silva A.M."/>
            <person name="Setubal J.C."/>
        </authorList>
    </citation>
    <scope>NUCLEOTIDE SEQUENCE [LARGE SCALE GENOMIC DNA]</scope>
</reference>
<accession>A0A1Y3PIM6</accession>
<dbReference type="AlphaFoldDB" id="A0A1Y3PIM6"/>
<name>A0A1Y3PIM6_9BACI</name>
<organism evidence="1 2">
    <name type="scientific">Bacillus thermozeamaize</name>
    <dbReference type="NCBI Taxonomy" id="230954"/>
    <lineage>
        <taxon>Bacteria</taxon>
        <taxon>Bacillati</taxon>
        <taxon>Bacillota</taxon>
        <taxon>Bacilli</taxon>
        <taxon>Bacillales</taxon>
        <taxon>Bacillaceae</taxon>
        <taxon>Bacillus</taxon>
    </lineage>
</organism>
<dbReference type="EMBL" id="LZRT01000079">
    <property type="protein sequence ID" value="OUM87211.1"/>
    <property type="molecule type" value="Genomic_DNA"/>
</dbReference>
<protein>
    <submittedName>
        <fullName evidence="1">Uncharacterized protein</fullName>
    </submittedName>
</protein>
<dbReference type="Proteomes" id="UP000196475">
    <property type="component" value="Unassembled WGS sequence"/>
</dbReference>
<evidence type="ECO:0000313" key="1">
    <source>
        <dbReference type="EMBL" id="OUM87211.1"/>
    </source>
</evidence>
<sequence length="65" mass="7709">MKHVSIVLDEKDLQKLKEWFNTASDDEAVQYAVYHVLNKEIFNDLLELEGKVKWEGNLDEMRADR</sequence>
<proteinExistence type="predicted"/>
<comment type="caution">
    <text evidence="1">The sequence shown here is derived from an EMBL/GenBank/DDBJ whole genome shotgun (WGS) entry which is preliminary data.</text>
</comment>
<evidence type="ECO:0000313" key="2">
    <source>
        <dbReference type="Proteomes" id="UP000196475"/>
    </source>
</evidence>